<dbReference type="GO" id="GO:0000712">
    <property type="term" value="P:resolution of meiotic recombination intermediates"/>
    <property type="evidence" value="ECO:0007669"/>
    <property type="project" value="TreeGrafter"/>
</dbReference>
<evidence type="ECO:0000313" key="6">
    <source>
        <dbReference type="Proteomes" id="UP000670152"/>
    </source>
</evidence>
<name>A0A836FJ00_9HYME</name>
<dbReference type="GO" id="GO:0003697">
    <property type="term" value="F:single-stranded DNA binding"/>
    <property type="evidence" value="ECO:0007669"/>
    <property type="project" value="TreeGrafter"/>
</dbReference>
<protein>
    <submittedName>
        <fullName evidence="5">MEIOB protein</fullName>
    </submittedName>
</protein>
<dbReference type="InterPro" id="IPR052469">
    <property type="entry name" value="MEIOB"/>
</dbReference>
<dbReference type="InterPro" id="IPR012340">
    <property type="entry name" value="NA-bd_OB-fold"/>
</dbReference>
<evidence type="ECO:0000313" key="5">
    <source>
        <dbReference type="EMBL" id="KAG5336043.1"/>
    </source>
</evidence>
<proteinExistence type="inferred from homology"/>
<evidence type="ECO:0000256" key="2">
    <source>
        <dbReference type="ARBA" id="ARBA00023254"/>
    </source>
</evidence>
<evidence type="ECO:0000256" key="1">
    <source>
        <dbReference type="ARBA" id="ARBA00023125"/>
    </source>
</evidence>
<keyword evidence="6" id="KW-1185">Reference proteome</keyword>
<keyword evidence="2" id="KW-0469">Meiosis</keyword>
<dbReference type="Pfam" id="PF24903">
    <property type="entry name" value="OB_MEIOB_N"/>
    <property type="match status" value="1"/>
</dbReference>
<gene>
    <name evidence="5" type="primary">Meiob</name>
    <name evidence="5" type="ORF">G6Z77_0006804</name>
</gene>
<dbReference type="OrthoDB" id="9937820at2759"/>
<dbReference type="AlphaFoldDB" id="A0A836FJ00"/>
<sequence length="492" mass="55650">MSFLYRQEIRSLQDGSPNTFVIGVIINSTNVKTFVASRARFNTGERGVWTFTLRDSEEDFINVTVWGSTEYVKKLSSTFIIGSVVEVISAKIVKRNPSDKNEQFMPSTSSPFTLIINEGTALIQNHDAPTREQYKDLLMRPVKNVTSAKSLKTILDNIDALCDCFVDLLVVVTFIADARNIMTRDGRSLTCRNFEVADGSTDNTVSLMLWDKDWIERSAFWEPKKTILFLINARIAYDEYKKKTTLSISRRTLITECLNVPQAVDIMNAVQHYDPDSICSDPFAIPNLFFVRIIKILLLLLIFVLTAETITTVMTVQQITEKLQKNKATAEGERLQFATIVRASVTEMNLDGPLKDVISIKCALCKKSVADVQDSCMNLTCPSGNGMRTPLNTVKFNVKINLKDDTGYLIGCRLTDDIAERVLGYTVDEFQTMTVEKRSELKWLYLLEKCDVRLYILGPTSVFSRTLYKVLSIQPDNEMEQALEQIASVPQY</sequence>
<dbReference type="GO" id="GO:0008310">
    <property type="term" value="F:single-stranded DNA 3'-5' DNA exonuclease activity"/>
    <property type="evidence" value="ECO:0007669"/>
    <property type="project" value="TreeGrafter"/>
</dbReference>
<feature type="non-terminal residue" evidence="5">
    <location>
        <position position="1"/>
    </location>
</feature>
<accession>A0A836FJ00</accession>
<evidence type="ECO:0000256" key="3">
    <source>
        <dbReference type="ARBA" id="ARBA00038329"/>
    </source>
</evidence>
<comment type="caution">
    <text evidence="5">The sequence shown here is derived from an EMBL/GenBank/DDBJ whole genome shotgun (WGS) entry which is preliminary data.</text>
</comment>
<organism evidence="5 6">
    <name type="scientific">Acromyrmex heyeri</name>
    <dbReference type="NCBI Taxonomy" id="230685"/>
    <lineage>
        <taxon>Eukaryota</taxon>
        <taxon>Metazoa</taxon>
        <taxon>Ecdysozoa</taxon>
        <taxon>Arthropoda</taxon>
        <taxon>Hexapoda</taxon>
        <taxon>Insecta</taxon>
        <taxon>Pterygota</taxon>
        <taxon>Neoptera</taxon>
        <taxon>Endopterygota</taxon>
        <taxon>Hymenoptera</taxon>
        <taxon>Apocrita</taxon>
        <taxon>Aculeata</taxon>
        <taxon>Formicoidea</taxon>
        <taxon>Formicidae</taxon>
        <taxon>Myrmicinae</taxon>
        <taxon>Acromyrmex</taxon>
    </lineage>
</organism>
<reference evidence="5 6" key="1">
    <citation type="submission" date="2020-02" db="EMBL/GenBank/DDBJ databases">
        <title>Relaxed selection underlies rapid genomic changes in the transitions from sociality to social parasitism in ants.</title>
        <authorList>
            <person name="Bi X."/>
        </authorList>
    </citation>
    <scope>NUCLEOTIDE SEQUENCE [LARGE SCALE GENOMIC DNA]</scope>
    <source>
        <strain evidence="5">BGI-DK2014b</strain>
        <tissue evidence="5">Whole body</tissue>
    </source>
</reference>
<dbReference type="EMBL" id="JAANIB010003775">
    <property type="protein sequence ID" value="KAG5336043.1"/>
    <property type="molecule type" value="Genomic_DNA"/>
</dbReference>
<dbReference type="Proteomes" id="UP000670152">
    <property type="component" value="Unassembled WGS sequence"/>
</dbReference>
<dbReference type="PANTHER" id="PTHR21166:SF2">
    <property type="entry name" value="CELL DIVISION CONTROL PROTEIN 24 OB DOMAIN-CONTAINING PROTEIN-RELATED"/>
    <property type="match status" value="1"/>
</dbReference>
<evidence type="ECO:0000259" key="4">
    <source>
        <dbReference type="Pfam" id="PF24903"/>
    </source>
</evidence>
<dbReference type="SUPFAM" id="SSF50249">
    <property type="entry name" value="Nucleic acid-binding proteins"/>
    <property type="match status" value="3"/>
</dbReference>
<keyword evidence="1" id="KW-0238">DNA-binding</keyword>
<feature type="domain" description="MEIOB-like N-terminal" evidence="4">
    <location>
        <begin position="7"/>
        <end position="143"/>
    </location>
</feature>
<feature type="non-terminal residue" evidence="5">
    <location>
        <position position="492"/>
    </location>
</feature>
<comment type="similarity">
    <text evidence="3">Belongs to the MEIOB family.</text>
</comment>
<dbReference type="PANTHER" id="PTHR21166">
    <property type="entry name" value="CELL DIVISION CONTROL PROTEIN 24 OB DOMAIN-CONTAINING PROTEIN-RELATED"/>
    <property type="match status" value="1"/>
</dbReference>
<dbReference type="Gene3D" id="2.40.50.140">
    <property type="entry name" value="Nucleic acid-binding proteins"/>
    <property type="match status" value="3"/>
</dbReference>
<dbReference type="InterPro" id="IPR056880">
    <property type="entry name" value="OB_MEIOB_N"/>
</dbReference>